<dbReference type="STRING" id="1316194.A0A1Q5TFC9"/>
<reference evidence="4 5" key="1">
    <citation type="submission" date="2016-10" db="EMBL/GenBank/DDBJ databases">
        <title>Genome sequence of the ascomycete fungus Penicillium subrubescens.</title>
        <authorList>
            <person name="De Vries R.P."/>
            <person name="Peng M."/>
            <person name="Dilokpimol A."/>
            <person name="Hilden K."/>
            <person name="Makela M.R."/>
            <person name="Grigoriev I."/>
            <person name="Riley R."/>
            <person name="Granchi Z."/>
        </authorList>
    </citation>
    <scope>NUCLEOTIDE SEQUENCE [LARGE SCALE GENOMIC DNA]</scope>
    <source>
        <strain evidence="4 5">CBS 132785</strain>
    </source>
</reference>
<protein>
    <recommendedName>
        <fullName evidence="3">C2H2-type domain-containing protein</fullName>
    </recommendedName>
</protein>
<evidence type="ECO:0000313" key="4">
    <source>
        <dbReference type="EMBL" id="OKO98934.1"/>
    </source>
</evidence>
<feature type="region of interest" description="Disordered" evidence="2">
    <location>
        <begin position="507"/>
        <end position="570"/>
    </location>
</feature>
<dbReference type="GO" id="GO:0008270">
    <property type="term" value="F:zinc ion binding"/>
    <property type="evidence" value="ECO:0007669"/>
    <property type="project" value="UniProtKB-KW"/>
</dbReference>
<feature type="compositionally biased region" description="Polar residues" evidence="2">
    <location>
        <begin position="163"/>
        <end position="172"/>
    </location>
</feature>
<feature type="compositionally biased region" description="Basic and acidic residues" evidence="2">
    <location>
        <begin position="433"/>
        <end position="447"/>
    </location>
</feature>
<dbReference type="SMART" id="SM00355">
    <property type="entry name" value="ZnF_C2H2"/>
    <property type="match status" value="3"/>
</dbReference>
<dbReference type="EMBL" id="MNBE01000665">
    <property type="protein sequence ID" value="OKO98934.1"/>
    <property type="molecule type" value="Genomic_DNA"/>
</dbReference>
<feature type="compositionally biased region" description="Basic and acidic residues" evidence="2">
    <location>
        <begin position="414"/>
        <end position="424"/>
    </location>
</feature>
<gene>
    <name evidence="4" type="ORF">PENSUB_8851</name>
</gene>
<feature type="domain" description="C2H2-type" evidence="3">
    <location>
        <begin position="338"/>
        <end position="363"/>
    </location>
</feature>
<dbReference type="Gene3D" id="3.30.160.60">
    <property type="entry name" value="Classic Zinc Finger"/>
    <property type="match status" value="1"/>
</dbReference>
<name>A0A1Q5TFC9_9EURO</name>
<keyword evidence="5" id="KW-1185">Reference proteome</keyword>
<dbReference type="PROSITE" id="PS50157">
    <property type="entry name" value="ZINC_FINGER_C2H2_2"/>
    <property type="match status" value="1"/>
</dbReference>
<proteinExistence type="predicted"/>
<evidence type="ECO:0000313" key="5">
    <source>
        <dbReference type="Proteomes" id="UP000186955"/>
    </source>
</evidence>
<dbReference type="PROSITE" id="PS00028">
    <property type="entry name" value="ZINC_FINGER_C2H2_1"/>
    <property type="match status" value="1"/>
</dbReference>
<comment type="caution">
    <text evidence="4">The sequence shown here is derived from an EMBL/GenBank/DDBJ whole genome shotgun (WGS) entry which is preliminary data.</text>
</comment>
<feature type="region of interest" description="Disordered" evidence="2">
    <location>
        <begin position="414"/>
        <end position="485"/>
    </location>
</feature>
<organism evidence="4 5">
    <name type="scientific">Penicillium subrubescens</name>
    <dbReference type="NCBI Taxonomy" id="1316194"/>
    <lineage>
        <taxon>Eukaryota</taxon>
        <taxon>Fungi</taxon>
        <taxon>Dikarya</taxon>
        <taxon>Ascomycota</taxon>
        <taxon>Pezizomycotina</taxon>
        <taxon>Eurotiomycetes</taxon>
        <taxon>Eurotiomycetidae</taxon>
        <taxon>Eurotiales</taxon>
        <taxon>Aspergillaceae</taxon>
        <taxon>Penicillium</taxon>
    </lineage>
</organism>
<feature type="region of interest" description="Disordered" evidence="2">
    <location>
        <begin position="163"/>
        <end position="192"/>
    </location>
</feature>
<keyword evidence="1" id="KW-0862">Zinc</keyword>
<dbReference type="AlphaFoldDB" id="A0A1Q5TFC9"/>
<keyword evidence="1" id="KW-0863">Zinc-finger</keyword>
<evidence type="ECO:0000256" key="2">
    <source>
        <dbReference type="SAM" id="MobiDB-lite"/>
    </source>
</evidence>
<dbReference type="Proteomes" id="UP000186955">
    <property type="component" value="Unassembled WGS sequence"/>
</dbReference>
<evidence type="ECO:0000256" key="1">
    <source>
        <dbReference type="PROSITE-ProRule" id="PRU00042"/>
    </source>
</evidence>
<sequence length="1235" mass="139138">MDEDDTEWPPPMSYYQPPLDVEMEDPPILELPLDYESIIDSQWANRHEQSSTYCISSHPILEDVHLEDLRPHSPELLRTRDLRSQSQILRGIGAIYPDHLDRPVLHLGDLRPHSPELLGTGDLNSNLSDHLVPEELPLEDDIIIPPPPTDIHDRSLSYNVPTSTSYSNPSMYSGSTRSGDSSTGRAHGRFYRTPMTSRPASVAFDAQIDDSHHISNQLPSIHPVPDSARDMIFESLGRRLQRVGANLQAGHSLPQSQLLNLRSDLQELMSHVEDLIRQTTTTESLEQPKPEFVAPVASSVPNTSQEHYQCYLCGYTSERTRSVFKRHLMDRHFPSHEYHCPEIGCGRIYRRRDKLTRHFHTEHRQLLRQEELDRATIPQICSHRCAICSTAVQGWDAFYQCIMKHCLVLPGDSESRSDLGDGKHKPQQIPSLQKDESQVPAEVHAKQDTLTNDPRTMEPIYELPANEDPGLWYRSSQNSGEGQKGMQFASIDEEIWSPGEKIKMPTTLSDDNTHMGLAKKPFVPLKNTGSKQSPRPNLKPMDSNTSKSSQQSDDEESTSMETSITRPDLEEDFDLDTGIADFEDMEHILHPSAYYRKLDLLEQKTAEICGIKSRNLQEKSLLECRDTMQRNRDALQNLMDAGFCDNSFSILVRDQSRSNVANAVRVSIHDIDDALNRMSPLAIAAGISQFISIFEWPLLRDTFGDPSSDSNWDQLEYLQFLTNALSVGLVSFTGSHVCRFDENLWGEELSEIIVGQGHSFALRDLACLQDFVSGPAWILESGQDVSQKDGLKVSLTVKDLQELWGPVWLMGGVGDEGVFIRTEAGYIVPLPHDKQTDKSLAEIECHWSRSYTGYETASPIILCSSSRILIGTGSSTTTGLSVNEGCRAPINHLQARILSRLQPSGAHNAYHTLEGFDLTMQATMGNYVQAGGTIKYKRNPARKWKTSIIESCKYGRPRLRSLLSHNIGLEVSACTGNARRVTLWDALRLSYTTARRHASMFTPRQEPNSCEHRIADPKCIQSCWTQLFSTDEIDTPVNIPLEGDPRRIEYLRRIILNSIIALEDTGVDHENHLQAYWPFTGSPRTHRIELFPSSSSPTGETNNWIRVIKDARDVATFAVVSQRCMEVHHGYARTCTMPCQVAHFNRPKTTLYTRILLNGNEGNKLSPNEHFVLGEAALTVQRIVPGNENVVVAAANGSAVRNEWTRLVRLGRRKEFQEDLDCDLSTGYYLPLLVQ</sequence>
<keyword evidence="1" id="KW-0479">Metal-binding</keyword>
<accession>A0A1Q5TFC9</accession>
<feature type="compositionally biased region" description="Low complexity" evidence="2">
    <location>
        <begin position="173"/>
        <end position="185"/>
    </location>
</feature>
<dbReference type="InterPro" id="IPR013087">
    <property type="entry name" value="Znf_C2H2_type"/>
</dbReference>
<evidence type="ECO:0000259" key="3">
    <source>
        <dbReference type="PROSITE" id="PS50157"/>
    </source>
</evidence>